<reference evidence="1 2" key="1">
    <citation type="submission" date="2016-11" db="EMBL/GenBank/DDBJ databases">
        <authorList>
            <person name="Jaros S."/>
            <person name="Januszkiewicz K."/>
            <person name="Wedrychowicz H."/>
        </authorList>
    </citation>
    <scope>NUCLEOTIDE SEQUENCE [LARGE SCALE GENOMIC DNA]</scope>
    <source>
        <strain evidence="1 2">DSM 19022</strain>
    </source>
</reference>
<organism evidence="1 2">
    <name type="scientific">Lutispora thermophila DSM 19022</name>
    <dbReference type="NCBI Taxonomy" id="1122184"/>
    <lineage>
        <taxon>Bacteria</taxon>
        <taxon>Bacillati</taxon>
        <taxon>Bacillota</taxon>
        <taxon>Clostridia</taxon>
        <taxon>Lutisporales</taxon>
        <taxon>Lutisporaceae</taxon>
        <taxon>Lutispora</taxon>
    </lineage>
</organism>
<dbReference type="AlphaFoldDB" id="A0A1M6B7H0"/>
<evidence type="ECO:0000313" key="2">
    <source>
        <dbReference type="Proteomes" id="UP000184442"/>
    </source>
</evidence>
<name>A0A1M6B7H0_9FIRM</name>
<dbReference type="EMBL" id="FQZS01000003">
    <property type="protein sequence ID" value="SHI44672.1"/>
    <property type="molecule type" value="Genomic_DNA"/>
</dbReference>
<dbReference type="Proteomes" id="UP000184442">
    <property type="component" value="Unassembled WGS sequence"/>
</dbReference>
<accession>A0A1M6B7H0</accession>
<sequence>MGVIVLLILFIYVFVNTNLIKVEKITVTNNTKKIPIKNRTNFRYSWKSAIS</sequence>
<keyword evidence="2" id="KW-1185">Reference proteome</keyword>
<evidence type="ECO:0000313" key="1">
    <source>
        <dbReference type="EMBL" id="SHI44672.1"/>
    </source>
</evidence>
<protein>
    <submittedName>
        <fullName evidence="1">Uncharacterized protein</fullName>
    </submittedName>
</protein>
<proteinExistence type="predicted"/>
<dbReference type="STRING" id="1122184.SAMN02745176_00313"/>
<gene>
    <name evidence="1" type="ORF">SAMN02745176_00313</name>
</gene>